<dbReference type="InterPro" id="IPR001870">
    <property type="entry name" value="B30.2/SPRY"/>
</dbReference>
<dbReference type="FunFam" id="2.60.120.920:FF:000004">
    <property type="entry name" value="Butyrophilin subfamily 1 member A1"/>
    <property type="match status" value="1"/>
</dbReference>
<dbReference type="Gene3D" id="3.30.40.10">
    <property type="entry name" value="Zinc/RING finger domain, C3HC4 (zinc finger)"/>
    <property type="match status" value="1"/>
</dbReference>
<name>A0A8D0BHS2_SALMN</name>
<protein>
    <submittedName>
        <fullName evidence="12">Uncharacterized protein</fullName>
    </submittedName>
</protein>
<dbReference type="Proteomes" id="UP000694421">
    <property type="component" value="Unplaced"/>
</dbReference>
<dbReference type="OMA" id="NECLFTF"/>
<keyword evidence="2" id="KW-0528">Neurotoxin</keyword>
<dbReference type="InterPro" id="IPR013083">
    <property type="entry name" value="Znf_RING/FYVE/PHD"/>
</dbReference>
<comment type="similarity">
    <text evidence="1">Belongs to the ohanin/vespryn family.</text>
</comment>
<dbReference type="PANTHER" id="PTHR24103">
    <property type="entry name" value="E3 UBIQUITIN-PROTEIN LIGASE TRIM"/>
    <property type="match status" value="1"/>
</dbReference>
<dbReference type="InterPro" id="IPR000315">
    <property type="entry name" value="Znf_B-box"/>
</dbReference>
<accession>A0A8D0BHS2</accession>
<sequence>MASGNLVKNFSDEATCSLCLEYFKDPVTVDCGHNFCQACITQCLEKAKPSCPQCRQTILQGNFRPNCQLANLVELIKKLQLETQEMEKRGVCGKHQEPLKLFCQKDQICICVVCDRSKDHKDHNVLPLEEAFLFFQGKIKSRILSLVKKRQELEALRSEEEQKSQNSLACLEKEKEKVLSAFEQLQMAIEENKHTWLSWLDNLEKNMKKNREKNVAELLNQITDLSSLIAETEKKCQKPASEFLQDIADGLDRYDSAKDRKPVLKPAGELEQILKLWTQKREALETAVKDCKDSLEKSLQKVRVTLDPGTAHPRLFISEDRRSVKSEENSQSLPSNPDRFDKLHCVLSCEKFTAGRHYWDVEINKNQVGWLLGVARESVKRKGYIRLGPEEGVWAIFCFIFMGPSLFQLSALSAPSETRIRPSQPLSKVRISLDYEAGRVEFSDACSGESFFTFSSACFAGEGVFAFFQVYDGITLNCC</sequence>
<evidence type="ECO:0000256" key="2">
    <source>
        <dbReference type="ARBA" id="ARBA00022699"/>
    </source>
</evidence>
<evidence type="ECO:0000259" key="10">
    <source>
        <dbReference type="PROSITE" id="PS50119"/>
    </source>
</evidence>
<reference evidence="12" key="1">
    <citation type="submission" date="2025-08" db="UniProtKB">
        <authorList>
            <consortium name="Ensembl"/>
        </authorList>
    </citation>
    <scope>IDENTIFICATION</scope>
</reference>
<dbReference type="PROSITE" id="PS50119">
    <property type="entry name" value="ZF_BBOX"/>
    <property type="match status" value="1"/>
</dbReference>
<dbReference type="SUPFAM" id="SSF57845">
    <property type="entry name" value="B-box zinc-binding domain"/>
    <property type="match status" value="1"/>
</dbReference>
<evidence type="ECO:0000256" key="8">
    <source>
        <dbReference type="SAM" id="Coils"/>
    </source>
</evidence>
<dbReference type="SUPFAM" id="SSF57850">
    <property type="entry name" value="RING/U-box"/>
    <property type="match status" value="1"/>
</dbReference>
<comment type="function">
    <text evidence="6">Neurotoxin that produces dose-dependent hypolocomotion and hyperalgesia in mice. May directly act on the central nervous system, as it is 6500-fold more potent when administered intracerebroventricularly than intraperitoneal.</text>
</comment>
<evidence type="ECO:0000256" key="4">
    <source>
        <dbReference type="ARBA" id="ARBA00022771"/>
    </source>
</evidence>
<dbReference type="InterPro" id="IPR006574">
    <property type="entry name" value="PRY"/>
</dbReference>
<keyword evidence="8" id="KW-0175">Coiled coil</keyword>
<dbReference type="Pfam" id="PF13765">
    <property type="entry name" value="PRY"/>
    <property type="match status" value="1"/>
</dbReference>
<dbReference type="InterPro" id="IPR050143">
    <property type="entry name" value="TRIM/RBCC"/>
</dbReference>
<reference evidence="12" key="2">
    <citation type="submission" date="2025-09" db="UniProtKB">
        <authorList>
            <consortium name="Ensembl"/>
        </authorList>
    </citation>
    <scope>IDENTIFICATION</scope>
</reference>
<dbReference type="SUPFAM" id="SSF49899">
    <property type="entry name" value="Concanavalin A-like lectins/glucanases"/>
    <property type="match status" value="1"/>
</dbReference>
<dbReference type="InterPro" id="IPR017907">
    <property type="entry name" value="Znf_RING_CS"/>
</dbReference>
<dbReference type="Ensembl" id="ENSSMRT00000012912.1">
    <property type="protein sequence ID" value="ENSSMRP00000011094.1"/>
    <property type="gene ID" value="ENSSMRG00000008730.1"/>
</dbReference>
<dbReference type="InterPro" id="IPR006983">
    <property type="entry name" value="MbeD_MobD"/>
</dbReference>
<evidence type="ECO:0000256" key="1">
    <source>
        <dbReference type="ARBA" id="ARBA00009651"/>
    </source>
</evidence>
<dbReference type="Pfam" id="PF00622">
    <property type="entry name" value="SPRY"/>
    <property type="match status" value="1"/>
</dbReference>
<dbReference type="AlphaFoldDB" id="A0A8D0BHS2"/>
<dbReference type="SMART" id="SM00336">
    <property type="entry name" value="BBOX"/>
    <property type="match status" value="1"/>
</dbReference>
<keyword evidence="13" id="KW-1185">Reference proteome</keyword>
<evidence type="ECO:0000259" key="9">
    <source>
        <dbReference type="PROSITE" id="PS50089"/>
    </source>
</evidence>
<dbReference type="PROSITE" id="PS50089">
    <property type="entry name" value="ZF_RING_2"/>
    <property type="match status" value="1"/>
</dbReference>
<evidence type="ECO:0000313" key="13">
    <source>
        <dbReference type="Proteomes" id="UP000694421"/>
    </source>
</evidence>
<dbReference type="Pfam" id="PF13923">
    <property type="entry name" value="zf-C3HC4_2"/>
    <property type="match status" value="1"/>
</dbReference>
<dbReference type="Pfam" id="PF04899">
    <property type="entry name" value="MbeD_MobD"/>
    <property type="match status" value="1"/>
</dbReference>
<dbReference type="InterPro" id="IPR013320">
    <property type="entry name" value="ConA-like_dom_sf"/>
</dbReference>
<dbReference type="InterPro" id="IPR003879">
    <property type="entry name" value="Butyrophylin_SPRY"/>
</dbReference>
<feature type="domain" description="RING-type" evidence="9">
    <location>
        <begin position="16"/>
        <end position="55"/>
    </location>
</feature>
<dbReference type="Gene3D" id="2.60.120.920">
    <property type="match status" value="1"/>
</dbReference>
<feature type="domain" description="B box-type" evidence="10">
    <location>
        <begin position="87"/>
        <end position="128"/>
    </location>
</feature>
<feature type="coiled-coil region" evidence="8">
    <location>
        <begin position="143"/>
        <end position="235"/>
    </location>
</feature>
<dbReference type="PROSITE" id="PS00518">
    <property type="entry name" value="ZF_RING_1"/>
    <property type="match status" value="1"/>
</dbReference>
<evidence type="ECO:0000256" key="7">
    <source>
        <dbReference type="PROSITE-ProRule" id="PRU00024"/>
    </source>
</evidence>
<dbReference type="Pfam" id="PF00643">
    <property type="entry name" value="zf-B_box"/>
    <property type="match status" value="1"/>
</dbReference>
<dbReference type="PRINTS" id="PR01407">
    <property type="entry name" value="BUTYPHLNCDUF"/>
</dbReference>
<dbReference type="SMART" id="SM00589">
    <property type="entry name" value="PRY"/>
    <property type="match status" value="1"/>
</dbReference>
<dbReference type="CDD" id="cd16594">
    <property type="entry name" value="RING-HC_TRIM7-like_C-IV"/>
    <property type="match status" value="1"/>
</dbReference>
<evidence type="ECO:0000313" key="12">
    <source>
        <dbReference type="Ensembl" id="ENSSMRP00000011094.1"/>
    </source>
</evidence>
<keyword evidence="4 7" id="KW-0863">Zinc-finger</keyword>
<keyword evidence="5" id="KW-0862">Zinc</keyword>
<dbReference type="GO" id="GO:0008270">
    <property type="term" value="F:zinc ion binding"/>
    <property type="evidence" value="ECO:0007669"/>
    <property type="project" value="UniProtKB-KW"/>
</dbReference>
<organism evidence="12 13">
    <name type="scientific">Salvator merianae</name>
    <name type="common">Argentine black and white tegu</name>
    <name type="synonym">Tupinambis merianae</name>
    <dbReference type="NCBI Taxonomy" id="96440"/>
    <lineage>
        <taxon>Eukaryota</taxon>
        <taxon>Metazoa</taxon>
        <taxon>Chordata</taxon>
        <taxon>Craniata</taxon>
        <taxon>Vertebrata</taxon>
        <taxon>Euteleostomi</taxon>
        <taxon>Lepidosauria</taxon>
        <taxon>Squamata</taxon>
        <taxon>Bifurcata</taxon>
        <taxon>Unidentata</taxon>
        <taxon>Episquamata</taxon>
        <taxon>Laterata</taxon>
        <taxon>Teiioidea</taxon>
        <taxon>Teiidae</taxon>
        <taxon>Salvator</taxon>
    </lineage>
</organism>
<dbReference type="PROSITE" id="PS50188">
    <property type="entry name" value="B302_SPRY"/>
    <property type="match status" value="1"/>
</dbReference>
<dbReference type="InterPro" id="IPR043136">
    <property type="entry name" value="B30.2/SPRY_sf"/>
</dbReference>
<dbReference type="Gene3D" id="3.30.160.60">
    <property type="entry name" value="Classic Zinc Finger"/>
    <property type="match status" value="1"/>
</dbReference>
<dbReference type="InterPro" id="IPR003877">
    <property type="entry name" value="SPRY_dom"/>
</dbReference>
<keyword evidence="2" id="KW-0800">Toxin</keyword>
<evidence type="ECO:0000259" key="11">
    <source>
        <dbReference type="PROSITE" id="PS50188"/>
    </source>
</evidence>
<evidence type="ECO:0000256" key="6">
    <source>
        <dbReference type="ARBA" id="ARBA00034460"/>
    </source>
</evidence>
<keyword evidence="3" id="KW-0479">Metal-binding</keyword>
<dbReference type="GeneTree" id="ENSGT01030000234669"/>
<dbReference type="CDD" id="cd19762">
    <property type="entry name" value="Bbox2_TRIM7-like"/>
    <property type="match status" value="1"/>
</dbReference>
<dbReference type="InterPro" id="IPR001841">
    <property type="entry name" value="Znf_RING"/>
</dbReference>
<proteinExistence type="inferred from homology"/>
<evidence type="ECO:0000256" key="3">
    <source>
        <dbReference type="ARBA" id="ARBA00022723"/>
    </source>
</evidence>
<feature type="domain" description="B30.2/SPRY" evidence="11">
    <location>
        <begin position="284"/>
        <end position="479"/>
    </location>
</feature>
<dbReference type="SMART" id="SM00449">
    <property type="entry name" value="SPRY"/>
    <property type="match status" value="1"/>
</dbReference>
<evidence type="ECO:0000256" key="5">
    <source>
        <dbReference type="ARBA" id="ARBA00022833"/>
    </source>
</evidence>
<dbReference type="SMART" id="SM00184">
    <property type="entry name" value="RING"/>
    <property type="match status" value="1"/>
</dbReference>